<dbReference type="CDD" id="cd06223">
    <property type="entry name" value="PRTases_typeI"/>
    <property type="match status" value="1"/>
</dbReference>
<keyword evidence="4" id="KW-1185">Reference proteome</keyword>
<evidence type="ECO:0000313" key="3">
    <source>
        <dbReference type="EMBL" id="NLR92775.1"/>
    </source>
</evidence>
<comment type="similarity">
    <text evidence="1">Belongs to the ComF/GntX family.</text>
</comment>
<organism evidence="3 4">
    <name type="scientific">Flammeovirga agarivorans</name>
    <dbReference type="NCBI Taxonomy" id="2726742"/>
    <lineage>
        <taxon>Bacteria</taxon>
        <taxon>Pseudomonadati</taxon>
        <taxon>Bacteroidota</taxon>
        <taxon>Cytophagia</taxon>
        <taxon>Cytophagales</taxon>
        <taxon>Flammeovirgaceae</taxon>
        <taxon>Flammeovirga</taxon>
    </lineage>
</organism>
<dbReference type="SUPFAM" id="SSF53271">
    <property type="entry name" value="PRTase-like"/>
    <property type="match status" value="1"/>
</dbReference>
<dbReference type="InterPro" id="IPR000836">
    <property type="entry name" value="PRTase_dom"/>
</dbReference>
<comment type="caution">
    <text evidence="3">The sequence shown here is derived from an EMBL/GenBank/DDBJ whole genome shotgun (WGS) entry which is preliminary data.</text>
</comment>
<feature type="domain" description="Phosphoribosyltransferase" evidence="2">
    <location>
        <begin position="141"/>
        <end position="225"/>
    </location>
</feature>
<dbReference type="PANTHER" id="PTHR47505">
    <property type="entry name" value="DNA UTILIZATION PROTEIN YHGH"/>
    <property type="match status" value="1"/>
</dbReference>
<protein>
    <submittedName>
        <fullName evidence="3">ComF family protein</fullName>
    </submittedName>
</protein>
<accession>A0A7X8SM62</accession>
<evidence type="ECO:0000313" key="4">
    <source>
        <dbReference type="Proteomes" id="UP000585050"/>
    </source>
</evidence>
<dbReference type="PANTHER" id="PTHR47505:SF1">
    <property type="entry name" value="DNA UTILIZATION PROTEIN YHGH"/>
    <property type="match status" value="1"/>
</dbReference>
<proteinExistence type="inferred from homology"/>
<dbReference type="EMBL" id="JABAIL010000005">
    <property type="protein sequence ID" value="NLR92775.1"/>
    <property type="molecule type" value="Genomic_DNA"/>
</dbReference>
<evidence type="ECO:0000256" key="1">
    <source>
        <dbReference type="ARBA" id="ARBA00008007"/>
    </source>
</evidence>
<dbReference type="Gene3D" id="3.40.50.2020">
    <property type="match status" value="1"/>
</dbReference>
<gene>
    <name evidence="3" type="ORF">HGP29_16270</name>
</gene>
<sequence>MLTLSKVFNSICYTIFPPTCLHCEELLRSGEEYLYFSCYAELPLNNGSWISPQQNNIRDRLDQEVNMATSLFFYTSDNIVQSLIHHLKYKDLPKIGAWMVDHFVFPCDSIYSKSIDLITSIPLHPKKQKQRGYNQLDKFCERLSKRWDVQYDPEVLIRKKHSTSQTKKSKIERLKSLEGVFEINASKRKNIQKKHILIIDDVITTGSTIKSVTYLLKEGGVNDVSILSMSVVF</sequence>
<dbReference type="Pfam" id="PF00156">
    <property type="entry name" value="Pribosyltran"/>
    <property type="match status" value="1"/>
</dbReference>
<dbReference type="RefSeq" id="WP_168883495.1">
    <property type="nucleotide sequence ID" value="NZ_JABAIL010000005.1"/>
</dbReference>
<dbReference type="InterPro" id="IPR051910">
    <property type="entry name" value="ComF/GntX_DNA_util-trans"/>
</dbReference>
<evidence type="ECO:0000259" key="2">
    <source>
        <dbReference type="Pfam" id="PF00156"/>
    </source>
</evidence>
<dbReference type="AlphaFoldDB" id="A0A7X8SM62"/>
<name>A0A7X8SM62_9BACT</name>
<dbReference type="Proteomes" id="UP000585050">
    <property type="component" value="Unassembled WGS sequence"/>
</dbReference>
<dbReference type="InterPro" id="IPR029057">
    <property type="entry name" value="PRTase-like"/>
</dbReference>
<reference evidence="3 4" key="1">
    <citation type="submission" date="2020-04" db="EMBL/GenBank/DDBJ databases">
        <title>Flammeovirga sp. SR4, a novel species isolated from seawater.</title>
        <authorList>
            <person name="Wang X."/>
        </authorList>
    </citation>
    <scope>NUCLEOTIDE SEQUENCE [LARGE SCALE GENOMIC DNA]</scope>
    <source>
        <strain evidence="3 4">SR4</strain>
    </source>
</reference>